<reference evidence="5 6" key="1">
    <citation type="submission" date="2020-04" db="EMBL/GenBank/DDBJ databases">
        <title>Massilia sp. nov., a cold adapted bacteria isolated from Arctic soil.</title>
        <authorList>
            <person name="Son J."/>
            <person name="Ka J.-O."/>
        </authorList>
    </citation>
    <scope>NUCLEOTIDE SEQUENCE [LARGE SCALE GENOMIC DNA]</scope>
    <source>
        <strain evidence="5 6">ML15P13</strain>
    </source>
</reference>
<evidence type="ECO:0000313" key="6">
    <source>
        <dbReference type="Proteomes" id="UP000533905"/>
    </source>
</evidence>
<feature type="domain" description="PAS" evidence="2">
    <location>
        <begin position="279"/>
        <end position="331"/>
    </location>
</feature>
<dbReference type="CDD" id="cd01949">
    <property type="entry name" value="GGDEF"/>
    <property type="match status" value="1"/>
</dbReference>
<dbReference type="Pfam" id="PF00990">
    <property type="entry name" value="GGDEF"/>
    <property type="match status" value="1"/>
</dbReference>
<feature type="compositionally biased region" description="Low complexity" evidence="1">
    <location>
        <begin position="1"/>
        <end position="17"/>
    </location>
</feature>
<proteinExistence type="predicted"/>
<dbReference type="InterPro" id="IPR029787">
    <property type="entry name" value="Nucleotide_cyclase"/>
</dbReference>
<dbReference type="NCBIfam" id="TIGR00229">
    <property type="entry name" value="sensory_box"/>
    <property type="match status" value="2"/>
</dbReference>
<protein>
    <submittedName>
        <fullName evidence="5">Diguanylate cyclase</fullName>
    </submittedName>
</protein>
<accession>A0A7Y2JVV3</accession>
<evidence type="ECO:0000259" key="4">
    <source>
        <dbReference type="PROSITE" id="PS50887"/>
    </source>
</evidence>
<evidence type="ECO:0000259" key="2">
    <source>
        <dbReference type="PROSITE" id="PS50112"/>
    </source>
</evidence>
<sequence length="561" mass="60954">MSDLSLPLSPALPDPSAQTADYPAADHASCSPLEESITLDRDGLLLAMGKGVERMMGFAAPLQPGLLLGRSCSDRAFVDAVAFGTAAQAPHRTMLVRQGLDGKLRHVLMKVVPVGPAPLPVLVLLSDATRQVQREDDLLAACRVLDGISEAVLLVDMANFRVRQANAAALIMLGLDSGELPSLQFDQLCARLRAEDGSTPTLAQLAAQINPSEYDCRRADGSALNVEVRVERMRLARRDLLSVVIRDVSQRVQALAQLRAASSRCAITFSQAATGLAHVSIDGRWIKVNHKLTSIVAYSEQELLSIPAREITHPQDRASDVMVYQRMLAGELMYSTREKRLRRKDGSHAWVSVTSSIAYDEQGAPSHYICMIEDIDERKRADERMRHLALHDVLTGLPNRAGLHGYLGQALEAAARAGGRLGIVFLDMDKLKSINDTHGHEEGDRALVGFAQHLQQVVRSGDLVARLGGDEFVIVLNDVSRRADIDATLQRTLLARPPAGASCSIGVSIFPDDGRDAQTLIRHADLAMYRAKQRGGSAYAYYSAMPEGDASFPAMQPIPLE</sequence>
<dbReference type="PANTHER" id="PTHR44757:SF2">
    <property type="entry name" value="BIOFILM ARCHITECTURE MAINTENANCE PROTEIN MBAA"/>
    <property type="match status" value="1"/>
</dbReference>
<gene>
    <name evidence="5" type="ORF">HGB41_01280</name>
</gene>
<dbReference type="InterPro" id="IPR000700">
    <property type="entry name" value="PAS-assoc_C"/>
</dbReference>
<dbReference type="Gene3D" id="3.30.70.270">
    <property type="match status" value="1"/>
</dbReference>
<dbReference type="AlphaFoldDB" id="A0A7Y2JVV3"/>
<comment type="caution">
    <text evidence="5">The sequence shown here is derived from an EMBL/GenBank/DDBJ whole genome shotgun (WGS) entry which is preliminary data.</text>
</comment>
<dbReference type="SUPFAM" id="SSF55073">
    <property type="entry name" value="Nucleotide cyclase"/>
    <property type="match status" value="1"/>
</dbReference>
<feature type="domain" description="PAC" evidence="3">
    <location>
        <begin position="335"/>
        <end position="387"/>
    </location>
</feature>
<feature type="domain" description="GGDEF" evidence="4">
    <location>
        <begin position="419"/>
        <end position="544"/>
    </location>
</feature>
<dbReference type="PROSITE" id="PS50112">
    <property type="entry name" value="PAS"/>
    <property type="match status" value="1"/>
</dbReference>
<dbReference type="InterPro" id="IPR043128">
    <property type="entry name" value="Rev_trsase/Diguanyl_cyclase"/>
</dbReference>
<dbReference type="InterPro" id="IPR035965">
    <property type="entry name" value="PAS-like_dom_sf"/>
</dbReference>
<feature type="region of interest" description="Disordered" evidence="1">
    <location>
        <begin position="1"/>
        <end position="25"/>
    </location>
</feature>
<dbReference type="Proteomes" id="UP000533905">
    <property type="component" value="Unassembled WGS sequence"/>
</dbReference>
<dbReference type="SMART" id="SM00086">
    <property type="entry name" value="PAC"/>
    <property type="match status" value="2"/>
</dbReference>
<evidence type="ECO:0000256" key="1">
    <source>
        <dbReference type="SAM" id="MobiDB-lite"/>
    </source>
</evidence>
<evidence type="ECO:0000313" key="5">
    <source>
        <dbReference type="EMBL" id="NNG21638.1"/>
    </source>
</evidence>
<dbReference type="PROSITE" id="PS50887">
    <property type="entry name" value="GGDEF"/>
    <property type="match status" value="1"/>
</dbReference>
<dbReference type="NCBIfam" id="TIGR00254">
    <property type="entry name" value="GGDEF"/>
    <property type="match status" value="1"/>
</dbReference>
<dbReference type="EMBL" id="JABAIV010000001">
    <property type="protein sequence ID" value="NNG21638.1"/>
    <property type="molecule type" value="Genomic_DNA"/>
</dbReference>
<dbReference type="RefSeq" id="WP_171080306.1">
    <property type="nucleotide sequence ID" value="NZ_JABAIV010000001.1"/>
</dbReference>
<keyword evidence="6" id="KW-1185">Reference proteome</keyword>
<dbReference type="SMART" id="SM00267">
    <property type="entry name" value="GGDEF"/>
    <property type="match status" value="1"/>
</dbReference>
<dbReference type="PANTHER" id="PTHR44757">
    <property type="entry name" value="DIGUANYLATE CYCLASE DGCP"/>
    <property type="match status" value="1"/>
</dbReference>
<dbReference type="InterPro" id="IPR000014">
    <property type="entry name" value="PAS"/>
</dbReference>
<name>A0A7Y2JVV3_9BURK</name>
<dbReference type="CDD" id="cd00130">
    <property type="entry name" value="PAS"/>
    <property type="match status" value="2"/>
</dbReference>
<dbReference type="InterPro" id="IPR052155">
    <property type="entry name" value="Biofilm_reg_signaling"/>
</dbReference>
<dbReference type="PROSITE" id="PS50113">
    <property type="entry name" value="PAC"/>
    <property type="match status" value="1"/>
</dbReference>
<dbReference type="InterPro" id="IPR013655">
    <property type="entry name" value="PAS_fold_3"/>
</dbReference>
<dbReference type="InterPro" id="IPR001610">
    <property type="entry name" value="PAC"/>
</dbReference>
<dbReference type="Pfam" id="PF08447">
    <property type="entry name" value="PAS_3"/>
    <property type="match status" value="1"/>
</dbReference>
<dbReference type="InterPro" id="IPR000160">
    <property type="entry name" value="GGDEF_dom"/>
</dbReference>
<evidence type="ECO:0000259" key="3">
    <source>
        <dbReference type="PROSITE" id="PS50113"/>
    </source>
</evidence>
<dbReference type="Gene3D" id="3.30.450.20">
    <property type="entry name" value="PAS domain"/>
    <property type="match status" value="2"/>
</dbReference>
<organism evidence="5 6">
    <name type="scientific">Telluria aromaticivorans</name>
    <dbReference type="NCBI Taxonomy" id="2725995"/>
    <lineage>
        <taxon>Bacteria</taxon>
        <taxon>Pseudomonadati</taxon>
        <taxon>Pseudomonadota</taxon>
        <taxon>Betaproteobacteria</taxon>
        <taxon>Burkholderiales</taxon>
        <taxon>Oxalobacteraceae</taxon>
        <taxon>Telluria group</taxon>
        <taxon>Telluria</taxon>
    </lineage>
</organism>
<dbReference type="SMART" id="SM00091">
    <property type="entry name" value="PAS"/>
    <property type="match status" value="2"/>
</dbReference>
<dbReference type="SUPFAM" id="SSF55785">
    <property type="entry name" value="PYP-like sensor domain (PAS domain)"/>
    <property type="match status" value="2"/>
</dbReference>
<dbReference type="Pfam" id="PF13426">
    <property type="entry name" value="PAS_9"/>
    <property type="match status" value="1"/>
</dbReference>